<dbReference type="InterPro" id="IPR023395">
    <property type="entry name" value="MCP_dom_sf"/>
</dbReference>
<dbReference type="InterPro" id="IPR044677">
    <property type="entry name" value="SLC25A3/Pic2/Mir1-like"/>
</dbReference>
<dbReference type="Pfam" id="PF00153">
    <property type="entry name" value="Mito_carr"/>
    <property type="match status" value="3"/>
</dbReference>
<protein>
    <recommendedName>
        <fullName evidence="15">Mitochondrial carrier protein</fullName>
    </recommendedName>
</protein>
<proteinExistence type="inferred from homology"/>
<comment type="similarity">
    <text evidence="2 11">Belongs to the mitochondrial carrier (TC 2.A.29) family.</text>
</comment>
<keyword evidence="8" id="KW-0496">Mitochondrion</keyword>
<feature type="repeat" description="Solcar" evidence="10">
    <location>
        <begin position="149"/>
        <end position="234"/>
    </location>
</feature>
<organism evidence="13 14">
    <name type="scientific">Prymnesium parvum</name>
    <name type="common">Toxic golden alga</name>
    <dbReference type="NCBI Taxonomy" id="97485"/>
    <lineage>
        <taxon>Eukaryota</taxon>
        <taxon>Haptista</taxon>
        <taxon>Haptophyta</taxon>
        <taxon>Prymnesiophyceae</taxon>
        <taxon>Prymnesiales</taxon>
        <taxon>Prymnesiaceae</taxon>
        <taxon>Prymnesium</taxon>
    </lineage>
</organism>
<keyword evidence="14" id="KW-1185">Reference proteome</keyword>
<evidence type="ECO:0000256" key="9">
    <source>
        <dbReference type="ARBA" id="ARBA00023136"/>
    </source>
</evidence>
<dbReference type="SUPFAM" id="SSF103506">
    <property type="entry name" value="Mitochondrial carrier"/>
    <property type="match status" value="1"/>
</dbReference>
<reference evidence="13 14" key="1">
    <citation type="journal article" date="2024" name="Science">
        <title>Giant polyketide synthase enzymes in the biosynthesis of giant marine polyether toxins.</title>
        <authorList>
            <person name="Fallon T.R."/>
            <person name="Shende V.V."/>
            <person name="Wierzbicki I.H."/>
            <person name="Pendleton A.L."/>
            <person name="Watervoot N.F."/>
            <person name="Auber R.P."/>
            <person name="Gonzalez D.J."/>
            <person name="Wisecaver J.H."/>
            <person name="Moore B.S."/>
        </authorList>
    </citation>
    <scope>NUCLEOTIDE SEQUENCE [LARGE SCALE GENOMIC DNA]</scope>
    <source>
        <strain evidence="13 14">12B1</strain>
    </source>
</reference>
<dbReference type="Proteomes" id="UP001515480">
    <property type="component" value="Unassembled WGS sequence"/>
</dbReference>
<evidence type="ECO:0000313" key="13">
    <source>
        <dbReference type="EMBL" id="KAL1521466.1"/>
    </source>
</evidence>
<dbReference type="PANTHER" id="PTHR45671:SF12">
    <property type="entry name" value="MITOCHONDRIAL PHOSPHATE CARRIER PROTEIN"/>
    <property type="match status" value="1"/>
</dbReference>
<accession>A0AB34JHW9</accession>
<dbReference type="InterPro" id="IPR018108">
    <property type="entry name" value="MCP_transmembrane"/>
</dbReference>
<gene>
    <name evidence="13" type="ORF">AB1Y20_021128</name>
</gene>
<evidence type="ECO:0000256" key="4">
    <source>
        <dbReference type="ARBA" id="ARBA00022692"/>
    </source>
</evidence>
<keyword evidence="5" id="KW-0677">Repeat</keyword>
<feature type="signal peptide" evidence="12">
    <location>
        <begin position="1"/>
        <end position="26"/>
    </location>
</feature>
<dbReference type="EMBL" id="JBGBPQ010000007">
    <property type="protein sequence ID" value="KAL1521466.1"/>
    <property type="molecule type" value="Genomic_DNA"/>
</dbReference>
<dbReference type="Gene3D" id="1.50.40.10">
    <property type="entry name" value="Mitochondrial carrier domain"/>
    <property type="match status" value="2"/>
</dbReference>
<evidence type="ECO:0000256" key="2">
    <source>
        <dbReference type="ARBA" id="ARBA00006375"/>
    </source>
</evidence>
<evidence type="ECO:0000256" key="6">
    <source>
        <dbReference type="ARBA" id="ARBA00022792"/>
    </source>
</evidence>
<evidence type="ECO:0008006" key="15">
    <source>
        <dbReference type="Google" id="ProtNLM"/>
    </source>
</evidence>
<feature type="chain" id="PRO_5044329090" description="Mitochondrial carrier protein" evidence="12">
    <location>
        <begin position="27"/>
        <end position="366"/>
    </location>
</feature>
<comment type="caution">
    <text evidence="13">The sequence shown here is derived from an EMBL/GenBank/DDBJ whole genome shotgun (WGS) entry which is preliminary data.</text>
</comment>
<evidence type="ECO:0000256" key="1">
    <source>
        <dbReference type="ARBA" id="ARBA00004448"/>
    </source>
</evidence>
<dbReference type="AlphaFoldDB" id="A0AB34JHW9"/>
<evidence type="ECO:0000256" key="5">
    <source>
        <dbReference type="ARBA" id="ARBA00022737"/>
    </source>
</evidence>
<name>A0AB34JHW9_PRYPA</name>
<keyword evidence="12" id="KW-0732">Signal</keyword>
<evidence type="ECO:0000256" key="10">
    <source>
        <dbReference type="PROSITE-ProRule" id="PRU00282"/>
    </source>
</evidence>
<dbReference type="PANTHER" id="PTHR45671">
    <property type="entry name" value="SOLUTE CARRIER FAMILY 25 (MITOCHONDRIAL CARRIER PHOSPHATE CARRIER), MEMBER 3, LIKE-RELATED-RELATED"/>
    <property type="match status" value="1"/>
</dbReference>
<feature type="repeat" description="Solcar" evidence="10">
    <location>
        <begin position="43"/>
        <end position="132"/>
    </location>
</feature>
<comment type="subcellular location">
    <subcellularLocation>
        <location evidence="1">Mitochondrion inner membrane</location>
        <topology evidence="1">Multi-pass membrane protein</topology>
    </subcellularLocation>
</comment>
<evidence type="ECO:0000256" key="8">
    <source>
        <dbReference type="ARBA" id="ARBA00023128"/>
    </source>
</evidence>
<dbReference type="GO" id="GO:0005743">
    <property type="term" value="C:mitochondrial inner membrane"/>
    <property type="evidence" value="ECO:0007669"/>
    <property type="project" value="UniProtKB-SubCell"/>
</dbReference>
<sequence>MPSALRRPRVRLLPWLLILTARGVASRAVELRSAPEPKKSGVSHFCGISVAGATACSITHSLVVPLDVIKTRMQMDSSIRGPLAAAAAVFKASHKRGLLRCCAFFNGIVPTAMGYCLQGATKFGGYELMKHGAFTRLRASGGEDAVQHWTLPIMLVSAAAAELCATTLLAPLEVLKLRIQTDAVSASRGLRRTLTHILRHENPGTLYAGFVPIAMRQLPYTVTKLVVYEVVVKVVTRSAQQLELAMSPESSGDRLRPYAIVLAGLFAGAAAAIVSHPADLLLTRICGCATSSVATNVAECVIADGFIEQAQYLMSMSLGEAFSGLGPRLAMTSIMTSIQFVLYDNVRLMLGVSGSLPPPPAVELVS</sequence>
<evidence type="ECO:0000256" key="7">
    <source>
        <dbReference type="ARBA" id="ARBA00022989"/>
    </source>
</evidence>
<keyword evidence="6" id="KW-0999">Mitochondrion inner membrane</keyword>
<evidence type="ECO:0000256" key="3">
    <source>
        <dbReference type="ARBA" id="ARBA00022448"/>
    </source>
</evidence>
<feature type="repeat" description="Solcar" evidence="10">
    <location>
        <begin position="255"/>
        <end position="349"/>
    </location>
</feature>
<dbReference type="GO" id="GO:0005315">
    <property type="term" value="F:phosphate transmembrane transporter activity"/>
    <property type="evidence" value="ECO:0007669"/>
    <property type="project" value="InterPro"/>
</dbReference>
<dbReference type="GO" id="GO:1990547">
    <property type="term" value="P:mitochondrial phosphate ion transmembrane transport"/>
    <property type="evidence" value="ECO:0007669"/>
    <property type="project" value="InterPro"/>
</dbReference>
<keyword evidence="7" id="KW-1133">Transmembrane helix</keyword>
<keyword evidence="9 10" id="KW-0472">Membrane</keyword>
<evidence type="ECO:0000313" key="14">
    <source>
        <dbReference type="Proteomes" id="UP001515480"/>
    </source>
</evidence>
<evidence type="ECO:0000256" key="12">
    <source>
        <dbReference type="SAM" id="SignalP"/>
    </source>
</evidence>
<keyword evidence="3 11" id="KW-0813">Transport</keyword>
<keyword evidence="4 10" id="KW-0812">Transmembrane</keyword>
<dbReference type="PROSITE" id="PS50920">
    <property type="entry name" value="SOLCAR"/>
    <property type="match status" value="3"/>
</dbReference>
<evidence type="ECO:0000256" key="11">
    <source>
        <dbReference type="RuleBase" id="RU000488"/>
    </source>
</evidence>